<gene>
    <name evidence="3" type="ORF">TPSD3_01915</name>
</gene>
<evidence type="ECO:0000313" key="3">
    <source>
        <dbReference type="EMBL" id="OUD15310.1"/>
    </source>
</evidence>
<name>A0A251XB35_9GAMM</name>
<dbReference type="InterPro" id="IPR007813">
    <property type="entry name" value="PilN"/>
</dbReference>
<evidence type="ECO:0000313" key="4">
    <source>
        <dbReference type="Proteomes" id="UP000194798"/>
    </source>
</evidence>
<evidence type="ECO:0000256" key="1">
    <source>
        <dbReference type="SAM" id="Coils"/>
    </source>
</evidence>
<feature type="transmembrane region" description="Helical" evidence="2">
    <location>
        <begin position="275"/>
        <end position="298"/>
    </location>
</feature>
<protein>
    <recommendedName>
        <fullName evidence="5">GspL cytoplasmic actin-ATPase-like domain-containing protein</fullName>
    </recommendedName>
</protein>
<dbReference type="Proteomes" id="UP000194798">
    <property type="component" value="Unassembled WGS sequence"/>
</dbReference>
<evidence type="ECO:0000256" key="2">
    <source>
        <dbReference type="SAM" id="Phobius"/>
    </source>
</evidence>
<keyword evidence="1" id="KW-0175">Coiled coil</keyword>
<organism evidence="3 4">
    <name type="scientific">Thioflexithrix psekupsensis</name>
    <dbReference type="NCBI Taxonomy" id="1570016"/>
    <lineage>
        <taxon>Bacteria</taxon>
        <taxon>Pseudomonadati</taxon>
        <taxon>Pseudomonadota</taxon>
        <taxon>Gammaproteobacteria</taxon>
        <taxon>Thiotrichales</taxon>
        <taxon>Thioflexithrix</taxon>
    </lineage>
</organism>
<reference evidence="3 4" key="1">
    <citation type="submission" date="2016-12" db="EMBL/GenBank/DDBJ databases">
        <title>Thioflexothrix psekupsii D3 genome sequencing and assembly.</title>
        <authorList>
            <person name="Fomenkov A."/>
            <person name="Vincze T."/>
            <person name="Grabovich M."/>
            <person name="Anton B.P."/>
            <person name="Dubinina G."/>
            <person name="Orlova M."/>
            <person name="Belousova E."/>
            <person name="Roberts R.J."/>
        </authorList>
    </citation>
    <scope>NUCLEOTIDE SEQUENCE [LARGE SCALE GENOMIC DNA]</scope>
    <source>
        <strain evidence="3">D3</strain>
    </source>
</reference>
<keyword evidence="4" id="KW-1185">Reference proteome</keyword>
<dbReference type="OrthoDB" id="5622767at2"/>
<feature type="coiled-coil region" evidence="1">
    <location>
        <begin position="300"/>
        <end position="327"/>
    </location>
</feature>
<keyword evidence="2" id="KW-0472">Membrane</keyword>
<dbReference type="PANTHER" id="PTHR40278">
    <property type="entry name" value="DNA UTILIZATION PROTEIN HOFN"/>
    <property type="match status" value="1"/>
</dbReference>
<proteinExistence type="predicted"/>
<dbReference type="InterPro" id="IPR052534">
    <property type="entry name" value="Extracell_DNA_Util/SecSys_Comp"/>
</dbReference>
<evidence type="ECO:0008006" key="5">
    <source>
        <dbReference type="Google" id="ProtNLM"/>
    </source>
</evidence>
<dbReference type="RefSeq" id="WP_086486903.1">
    <property type="nucleotide sequence ID" value="NZ_MSLT01000006.1"/>
</dbReference>
<comment type="caution">
    <text evidence="3">The sequence shown here is derived from an EMBL/GenBank/DDBJ whole genome shotgun (WGS) entry which is preliminary data.</text>
</comment>
<dbReference type="PANTHER" id="PTHR40278:SF1">
    <property type="entry name" value="DNA UTILIZATION PROTEIN HOFN"/>
    <property type="match status" value="1"/>
</dbReference>
<dbReference type="AlphaFoldDB" id="A0A251XB35"/>
<dbReference type="EMBL" id="MSLT01000006">
    <property type="protein sequence ID" value="OUD15310.1"/>
    <property type="molecule type" value="Genomic_DNA"/>
</dbReference>
<keyword evidence="2" id="KW-1133">Transmembrane helix</keyword>
<accession>A0A251XB35</accession>
<dbReference type="Pfam" id="PF05137">
    <property type="entry name" value="PilN"/>
    <property type="match status" value="1"/>
</dbReference>
<sequence>MKLKLSFPKRFIATKPHRPQMIAQTCLLVHNNQLLHVEQPDLIAQHDESLLAISATELAAAARRLLPNTDEKIPLALALPNHEFIATPLTLPTGIGEQNLRSAVSLQQATLLPGLPVPLLLAVRPSLEAHLPTIALWLPASRAEELYQAFAKEKLFLAALFPRILLSIQQAEKTAQIWDEDEHSITYCHWASHRIQQWIQVAKTDLELEEFKNQFEELLKKNADENDKSRIWKIDSNDWDKIPMPNPTIYQYSFTPPSTLMRLAQQRQQQRRRTLLALASAAAMSLLLGVAAAAAYQYHLTSQLDELKRSTRSISQLQAEVVAMEDDIAPVINFPQPPLVEILNRLNQVIPKDSWFTGFRIDAGVIELEGYSPNPSHLLEILSNDPMFTGVTFNQQIRAEGGRTENRFGIRLLLPEINIAQYWQTYFPVE</sequence>
<feature type="coiled-coil region" evidence="1">
    <location>
        <begin position="201"/>
        <end position="228"/>
    </location>
</feature>
<keyword evidence="2" id="KW-0812">Transmembrane</keyword>